<evidence type="ECO:0000313" key="2">
    <source>
        <dbReference type="Proteomes" id="UP000048841"/>
    </source>
</evidence>
<gene>
    <name evidence="1" type="ORF">ERS137941_01188</name>
</gene>
<proteinExistence type="predicted"/>
<dbReference type="RefSeq" id="WP_023160751.1">
    <property type="nucleotide sequence ID" value="NZ_CGBR01000005.1"/>
</dbReference>
<evidence type="ECO:0000313" key="1">
    <source>
        <dbReference type="EMBL" id="CFQ57604.1"/>
    </source>
</evidence>
<dbReference type="Pfam" id="PF06074">
    <property type="entry name" value="Portal_Mu"/>
    <property type="match status" value="1"/>
</dbReference>
<dbReference type="Proteomes" id="UP000048841">
    <property type="component" value="Unassembled WGS sequence"/>
</dbReference>
<dbReference type="AlphaFoldDB" id="A0A0H5GK34"/>
<protein>
    <submittedName>
        <fullName evidence="1">Mu-like prophage protein gp29</fullName>
    </submittedName>
</protein>
<dbReference type="EMBL" id="CGBR01000005">
    <property type="protein sequence ID" value="CFQ57604.1"/>
    <property type="molecule type" value="Genomic_DNA"/>
</dbReference>
<sequence length="528" mass="58208">MLNKLTGAIRNLLNPATGEAVTVNKNELQEEQTRARSTGMRRANSGISVASTLNPRRLAGVLRQAAEGNALDYFILAEEMEERDLHYSSVLRTRKLTVAGIEPTVEAASDDTRDIEMADAVRMMIERPQIPELLFDLLDGLGKGLAVVEILWDISSSTQWVPRDYSWVDPRFLKMDAETLRQVHVLTEAQPFHGEPLAAYKYIVHQPRLKSGLPLRNGLARLVAVMYMLKSFTVRDWWAFGEKFGLPITLGKYGPNASTEDIQTLIDAIASLASDAGCAIPASMQIDMVETASRQGGGDLFKGMGEWCDAQTSKAVLGQTMTTDDGSSQSQANVHNQVRMDIARWDARQLENTLNEFLVRPFIMLNYGPQDNYPNVCLRINEPENLKALVDALIPLIDRGMKVQASVLRDKFGLPEPEVGSDILQPTSGLNSGAGMFTALNRENIALNRQSAPDDIDSLTQEGISDWQRVGSAFTNPVLALASDATSYEDFLARLPELQASLDAEEFVDQLARLCFQARGMGDVSDAE</sequence>
<dbReference type="InterPro" id="IPR009279">
    <property type="entry name" value="Portal_Mu"/>
</dbReference>
<accession>A0A0H5GK34</accession>
<reference evidence="1 2" key="1">
    <citation type="submission" date="2015-03" db="EMBL/GenBank/DDBJ databases">
        <authorList>
            <person name="Murphy D."/>
        </authorList>
    </citation>
    <scope>NUCLEOTIDE SEQUENCE [LARGE SCALE GENOMIC DNA]</scope>
    <source>
        <strain evidence="1 2">IP26249</strain>
    </source>
</reference>
<organism evidence="1 2">
    <name type="scientific">Yersinia enterocolitica</name>
    <dbReference type="NCBI Taxonomy" id="630"/>
    <lineage>
        <taxon>Bacteria</taxon>
        <taxon>Pseudomonadati</taxon>
        <taxon>Pseudomonadota</taxon>
        <taxon>Gammaproteobacteria</taxon>
        <taxon>Enterobacterales</taxon>
        <taxon>Yersiniaceae</taxon>
        <taxon>Yersinia</taxon>
    </lineage>
</organism>
<name>A0A0H5GK34_YEREN</name>